<name>A0A5J4UMD8_9EUKA</name>
<feature type="compositionally biased region" description="Basic residues" evidence="1">
    <location>
        <begin position="543"/>
        <end position="554"/>
    </location>
</feature>
<sequence>MISIKPVSAGNDNSRSKSTERSKLVETARNGSGKHTIKCFNCLKVMDLGGKPPVSASSSLISSSSPFLTNNAIMSVINPPDTKVAHFALVSSTMEPPSAYGHFPSFTTKQDKQEEPIGQVTFKMLIRAFRLYILKDVIIQKRENERKLREKIEGGQVSINLNLDIYKPEINHVPNIKSNGKLYSSTIEYAAAIFNGTERPPMSLTYLSLSNSSSITPPYSSLQSFYDSQRNKRINGTNKELNIKKHVFRVGQNDDENQFAKVMAEQKKASYGGGTRADNQTQTSQNAKSDIETGALFWNEDNNKQQTNRKFSTDGILNIDSPFYSQYSAQQDAKTLVRPLCTNNIFRYRSGTSSSSQNDQQLYSYRNYNIMNERDQMYVEEIEGGLVGDDFMDTVNIDDQDNNNNNEMDQLNKKSNIDEEKWVDEAWKEQETQYMKNEISKSKLQNQEQQQQQQLYQQNIGEERLSDRSDEEVDLNDELEALQTHFDRMFQKELDAADTDLYQSGSARKDVKNIESEHKKSKLNIETGQISDNQKNQKISNTPKKKKKHKKRKDKGQSAIQRNITLRFEAACAILD</sequence>
<comment type="caution">
    <text evidence="2">The sequence shown here is derived from an EMBL/GenBank/DDBJ whole genome shotgun (WGS) entry which is preliminary data.</text>
</comment>
<accession>A0A5J4UMD8</accession>
<proteinExistence type="predicted"/>
<organism evidence="2 3">
    <name type="scientific">Streblomastix strix</name>
    <dbReference type="NCBI Taxonomy" id="222440"/>
    <lineage>
        <taxon>Eukaryota</taxon>
        <taxon>Metamonada</taxon>
        <taxon>Preaxostyla</taxon>
        <taxon>Oxymonadida</taxon>
        <taxon>Streblomastigidae</taxon>
        <taxon>Streblomastix</taxon>
    </lineage>
</organism>
<dbReference type="Proteomes" id="UP000324800">
    <property type="component" value="Unassembled WGS sequence"/>
</dbReference>
<feature type="non-terminal residue" evidence="2">
    <location>
        <position position="576"/>
    </location>
</feature>
<feature type="compositionally biased region" description="Basic and acidic residues" evidence="1">
    <location>
        <begin position="508"/>
        <end position="518"/>
    </location>
</feature>
<feature type="region of interest" description="Disordered" evidence="1">
    <location>
        <begin position="508"/>
        <end position="560"/>
    </location>
</feature>
<evidence type="ECO:0000313" key="3">
    <source>
        <dbReference type="Proteomes" id="UP000324800"/>
    </source>
</evidence>
<reference evidence="2 3" key="1">
    <citation type="submission" date="2019-03" db="EMBL/GenBank/DDBJ databases">
        <title>Single cell metagenomics reveals metabolic interactions within the superorganism composed of flagellate Streblomastix strix and complex community of Bacteroidetes bacteria on its surface.</title>
        <authorList>
            <person name="Treitli S.C."/>
            <person name="Kolisko M."/>
            <person name="Husnik F."/>
            <person name="Keeling P."/>
            <person name="Hampl V."/>
        </authorList>
    </citation>
    <scope>NUCLEOTIDE SEQUENCE [LARGE SCALE GENOMIC DNA]</scope>
    <source>
        <strain evidence="2">ST1C</strain>
    </source>
</reference>
<feature type="region of interest" description="Disordered" evidence="1">
    <location>
        <begin position="1"/>
        <end position="29"/>
    </location>
</feature>
<evidence type="ECO:0000256" key="1">
    <source>
        <dbReference type="SAM" id="MobiDB-lite"/>
    </source>
</evidence>
<dbReference type="AlphaFoldDB" id="A0A5J4UMD8"/>
<protein>
    <submittedName>
        <fullName evidence="2">Uncharacterized protein</fullName>
    </submittedName>
</protein>
<evidence type="ECO:0000313" key="2">
    <source>
        <dbReference type="EMBL" id="KAA6371160.1"/>
    </source>
</evidence>
<dbReference type="EMBL" id="SNRW01014723">
    <property type="protein sequence ID" value="KAA6371160.1"/>
    <property type="molecule type" value="Genomic_DNA"/>
</dbReference>
<gene>
    <name evidence="2" type="ORF">EZS28_033313</name>
</gene>
<feature type="compositionally biased region" description="Polar residues" evidence="1">
    <location>
        <begin position="524"/>
        <end position="534"/>
    </location>
</feature>
<feature type="compositionally biased region" description="Basic and acidic residues" evidence="1">
    <location>
        <begin position="14"/>
        <end position="26"/>
    </location>
</feature>